<name>A0A9P8QWN4_9HYPO</name>
<dbReference type="InterPro" id="IPR050327">
    <property type="entry name" value="Proton-linked_MCT"/>
</dbReference>
<evidence type="ECO:0000256" key="2">
    <source>
        <dbReference type="ARBA" id="ARBA00006727"/>
    </source>
</evidence>
<evidence type="ECO:0000256" key="4">
    <source>
        <dbReference type="SAM" id="MobiDB-lite"/>
    </source>
</evidence>
<dbReference type="SMART" id="SM00066">
    <property type="entry name" value="GAL4"/>
    <property type="match status" value="1"/>
</dbReference>
<feature type="region of interest" description="Disordered" evidence="4">
    <location>
        <begin position="374"/>
        <end position="561"/>
    </location>
</feature>
<feature type="transmembrane region" description="Helical" evidence="5">
    <location>
        <begin position="1044"/>
        <end position="1066"/>
    </location>
</feature>
<dbReference type="OrthoDB" id="4150467at2759"/>
<dbReference type="Gene3D" id="1.20.1250.20">
    <property type="entry name" value="MFS general substrate transporter like domains"/>
    <property type="match status" value="2"/>
</dbReference>
<evidence type="ECO:0000256" key="5">
    <source>
        <dbReference type="SAM" id="Phobius"/>
    </source>
</evidence>
<dbReference type="InterPro" id="IPR001138">
    <property type="entry name" value="Zn2Cys6_DnaBD"/>
</dbReference>
<evidence type="ECO:0008006" key="10">
    <source>
        <dbReference type="Google" id="ProtNLM"/>
    </source>
</evidence>
<keyword evidence="5" id="KW-0812">Transmembrane</keyword>
<keyword evidence="5" id="KW-1133">Transmembrane helix</keyword>
<feature type="compositionally biased region" description="Basic residues" evidence="4">
    <location>
        <begin position="183"/>
        <end position="196"/>
    </location>
</feature>
<evidence type="ECO:0000313" key="8">
    <source>
        <dbReference type="EMBL" id="KAH6611070.1"/>
    </source>
</evidence>
<feature type="transmembrane region" description="Helical" evidence="5">
    <location>
        <begin position="814"/>
        <end position="834"/>
    </location>
</feature>
<feature type="transmembrane region" description="Helical" evidence="5">
    <location>
        <begin position="1017"/>
        <end position="1038"/>
    </location>
</feature>
<feature type="domain" description="Major facilitator superfamily (MFS) profile" evidence="7">
    <location>
        <begin position="689"/>
        <end position="1072"/>
    </location>
</feature>
<dbReference type="InterPro" id="IPR020846">
    <property type="entry name" value="MFS_dom"/>
</dbReference>
<feature type="transmembrane region" description="Helical" evidence="5">
    <location>
        <begin position="846"/>
        <end position="866"/>
    </location>
</feature>
<feature type="transmembrane region" description="Helical" evidence="5">
    <location>
        <begin position="950"/>
        <end position="969"/>
    </location>
</feature>
<dbReference type="Proteomes" id="UP000827724">
    <property type="component" value="Unassembled WGS sequence"/>
</dbReference>
<sequence length="1079" mass="115521">MNSLSPINTSGGMSAASSNGGSVSPRQAPSPKNVAFELLFLESPQYRARLPMRVQIYPHDTTDSIVTTVKNFYGLYSGPAGSKGVSFEDEHGNTLIARYENFRNNMIVYVRVIEEPPVAALESHHYRSVHMGAGSYYGGDGYALPQRFGPEIARSDSRSPRRRSRSPNVSRGRRSDSASTIGKKGRSRSTKSRMLHSHADAYADSINGYSSGDGAPSTASARTKEQLGTTDISVENIVEGGRRKRAKFESSELPLFAPPQMPAATSNPSVSPARRIEHHRPSLSYVQTGQNPFINPRPLHSPQSYGSGHGQLAMYSTPVSGDRHGRGSISYGGHGMAHGMGILPTPDPTVGSCMSEEDKDVAIQLMRLGEMSNISHGRTSASTLDDTFSGRADVASSTGATSDAESDSDAVLPPPRRQKLDLTVASKQIYQTTESHFMPPIESAEASGDDADYEDGPDVRAKPAQGRATKNKSAPAAAPKSASSKTKAPRATNGTKAKKQLIVPNGPISPAASTTHSRKQSVVSIGHAPQAGEEEQPDLSTKPRCQRCRKSKKGCDRQRPCGRCRDAGLSADQCISEDEGNGRKGRYGRHMGVPLKKEDVAIPSQPALLPAAPIAANTIAADKAKKRKRDDEKDALPTGPVVVRENSVLGSATPNDDDPLPLAPGNAARDVELGQEKSYGPPPDGGLTAWLQVLATHLINAMTWGYAATFGVYQLYYVETLRLPASQVSWIGSVQIFFTYVICAVSGRLADAGYTRETVAVGTFLAVFGTFMTSLATTYWQIFLAQGVCIGIGLGVAFMPAISVLSSYFEKNRAFALAVSAVGTSVGSVTFPTAIQYLTPKIGFPWAVRCAGFLALAMAVAANILLKPRLPPRKSGPLFEIRAFSELPYLLFSMAAFVYFYALYFVVFYINSYARDIIGFSTVDSINLLIITNAMGIPARPIVGFVADRYTGPINLFVVATVVVGIVLYSWTGVANRTGMYVFSVVYGLFIGASQGTFVSSLTSLTKDPQKMGIRFGMVETLCSLATVAGAPTAGAIIDRNHGGYFWAQIWGGTVMAAASAIFIACRISASGWRLKVKI</sequence>
<dbReference type="SUPFAM" id="SSF103473">
    <property type="entry name" value="MFS general substrate transporter"/>
    <property type="match status" value="1"/>
</dbReference>
<feature type="region of interest" description="Disordered" evidence="4">
    <location>
        <begin position="151"/>
        <end position="228"/>
    </location>
</feature>
<proteinExistence type="inferred from homology"/>
<evidence type="ECO:0000259" key="7">
    <source>
        <dbReference type="PROSITE" id="PS50850"/>
    </source>
</evidence>
<protein>
    <recommendedName>
        <fullName evidence="10">MFS general substrate transporter</fullName>
    </recommendedName>
</protein>
<feature type="transmembrane region" description="Helical" evidence="5">
    <location>
        <begin position="887"/>
        <end position="911"/>
    </location>
</feature>
<feature type="region of interest" description="Disordered" evidence="4">
    <location>
        <begin position="622"/>
        <end position="666"/>
    </location>
</feature>
<feature type="compositionally biased region" description="Acidic residues" evidence="4">
    <location>
        <begin position="447"/>
        <end position="456"/>
    </location>
</feature>
<feature type="transmembrane region" description="Helical" evidence="5">
    <location>
        <begin position="981"/>
        <end position="1005"/>
    </location>
</feature>
<feature type="compositionally biased region" description="Polar residues" evidence="4">
    <location>
        <begin position="374"/>
        <end position="386"/>
    </location>
</feature>
<feature type="transmembrane region" description="Helical" evidence="5">
    <location>
        <begin position="759"/>
        <end position="776"/>
    </location>
</feature>
<evidence type="ECO:0000256" key="1">
    <source>
        <dbReference type="ARBA" id="ARBA00004141"/>
    </source>
</evidence>
<feature type="compositionally biased region" description="Polar residues" evidence="4">
    <location>
        <begin position="217"/>
        <end position="228"/>
    </location>
</feature>
<comment type="caution">
    <text evidence="8">The sequence shown here is derived from an EMBL/GenBank/DDBJ whole genome shotgun (WGS) entry which is preliminary data.</text>
</comment>
<dbReference type="PROSITE" id="PS50048">
    <property type="entry name" value="ZN2_CY6_FUNGAL_2"/>
    <property type="match status" value="1"/>
</dbReference>
<dbReference type="InterPro" id="IPR036259">
    <property type="entry name" value="MFS_trans_sf"/>
</dbReference>
<keyword evidence="5" id="KW-0472">Membrane</keyword>
<keyword evidence="9" id="KW-1185">Reference proteome</keyword>
<feature type="transmembrane region" description="Helical" evidence="5">
    <location>
        <begin position="917"/>
        <end position="938"/>
    </location>
</feature>
<accession>A0A9P8QWN4</accession>
<organism evidence="8 9">
    <name type="scientific">Trichoderma cornu-damae</name>
    <dbReference type="NCBI Taxonomy" id="654480"/>
    <lineage>
        <taxon>Eukaryota</taxon>
        <taxon>Fungi</taxon>
        <taxon>Dikarya</taxon>
        <taxon>Ascomycota</taxon>
        <taxon>Pezizomycotina</taxon>
        <taxon>Sordariomycetes</taxon>
        <taxon>Hypocreomycetidae</taxon>
        <taxon>Hypocreales</taxon>
        <taxon>Hypocreaceae</taxon>
        <taxon>Trichoderma</taxon>
    </lineage>
</organism>
<comment type="subcellular location">
    <subcellularLocation>
        <location evidence="1">Membrane</location>
        <topology evidence="1">Multi-pass membrane protein</topology>
    </subcellularLocation>
</comment>
<keyword evidence="3" id="KW-0539">Nucleus</keyword>
<feature type="region of interest" description="Disordered" evidence="4">
    <location>
        <begin position="1"/>
        <end position="29"/>
    </location>
</feature>
<dbReference type="AlphaFoldDB" id="A0A9P8QWN4"/>
<comment type="similarity">
    <text evidence="2">Belongs to the major facilitator superfamily. Monocarboxylate porter (TC 2.A.1.13) family.</text>
</comment>
<dbReference type="PANTHER" id="PTHR11360">
    <property type="entry name" value="MONOCARBOXYLATE TRANSPORTER"/>
    <property type="match status" value="1"/>
</dbReference>
<evidence type="ECO:0000256" key="3">
    <source>
        <dbReference type="ARBA" id="ARBA00023242"/>
    </source>
</evidence>
<dbReference type="GO" id="GO:0022857">
    <property type="term" value="F:transmembrane transporter activity"/>
    <property type="evidence" value="ECO:0007669"/>
    <property type="project" value="InterPro"/>
</dbReference>
<dbReference type="InterPro" id="IPR011701">
    <property type="entry name" value="MFS"/>
</dbReference>
<gene>
    <name evidence="8" type="ORF">Trco_001090</name>
</gene>
<dbReference type="Pfam" id="PF07690">
    <property type="entry name" value="MFS_1"/>
    <property type="match status" value="1"/>
</dbReference>
<feature type="compositionally biased region" description="Low complexity" evidence="4">
    <location>
        <begin position="471"/>
        <end position="492"/>
    </location>
</feature>
<feature type="domain" description="Zn(2)-C6 fungal-type" evidence="6">
    <location>
        <begin position="544"/>
        <end position="576"/>
    </location>
</feature>
<dbReference type="PROSITE" id="PS50850">
    <property type="entry name" value="MFS"/>
    <property type="match status" value="1"/>
</dbReference>
<dbReference type="PANTHER" id="PTHR11360:SF130">
    <property type="entry name" value="MAJOR FACILITATOR SUPERFAMILY (MFS) PROFILE DOMAIN-CONTAINING PROTEIN-RELATED"/>
    <property type="match status" value="1"/>
</dbReference>
<dbReference type="CDD" id="cd17352">
    <property type="entry name" value="MFS_MCT_SLC16"/>
    <property type="match status" value="1"/>
</dbReference>
<dbReference type="CDD" id="cd00067">
    <property type="entry name" value="GAL4"/>
    <property type="match status" value="1"/>
</dbReference>
<feature type="compositionally biased region" description="Low complexity" evidence="4">
    <location>
        <begin position="10"/>
        <end position="24"/>
    </location>
</feature>
<feature type="compositionally biased region" description="Polar residues" evidence="4">
    <location>
        <begin position="511"/>
        <end position="523"/>
    </location>
</feature>
<evidence type="ECO:0000259" key="6">
    <source>
        <dbReference type="PROSITE" id="PS50048"/>
    </source>
</evidence>
<dbReference type="GO" id="GO:0008270">
    <property type="term" value="F:zinc ion binding"/>
    <property type="evidence" value="ECO:0007669"/>
    <property type="project" value="InterPro"/>
</dbReference>
<dbReference type="EMBL" id="JAIWOZ010000001">
    <property type="protein sequence ID" value="KAH6611070.1"/>
    <property type="molecule type" value="Genomic_DNA"/>
</dbReference>
<feature type="compositionally biased region" description="Polar residues" evidence="4">
    <location>
        <begin position="425"/>
        <end position="435"/>
    </location>
</feature>
<reference evidence="8" key="1">
    <citation type="submission" date="2021-08" db="EMBL/GenBank/DDBJ databases">
        <title>Chromosome-Level Trichoderma cornu-damae using Hi-C Data.</title>
        <authorList>
            <person name="Kim C.S."/>
        </authorList>
    </citation>
    <scope>NUCLEOTIDE SEQUENCE</scope>
    <source>
        <strain evidence="8">KA19-0412C</strain>
    </source>
</reference>
<dbReference type="GO" id="GO:0000981">
    <property type="term" value="F:DNA-binding transcription factor activity, RNA polymerase II-specific"/>
    <property type="evidence" value="ECO:0007669"/>
    <property type="project" value="InterPro"/>
</dbReference>
<dbReference type="GO" id="GO:0016020">
    <property type="term" value="C:membrane"/>
    <property type="evidence" value="ECO:0007669"/>
    <property type="project" value="UniProtKB-SubCell"/>
</dbReference>
<feature type="transmembrane region" description="Helical" evidence="5">
    <location>
        <begin position="728"/>
        <end position="747"/>
    </location>
</feature>
<evidence type="ECO:0000313" key="9">
    <source>
        <dbReference type="Proteomes" id="UP000827724"/>
    </source>
</evidence>
<feature type="transmembrane region" description="Helical" evidence="5">
    <location>
        <begin position="782"/>
        <end position="802"/>
    </location>
</feature>